<evidence type="ECO:0000313" key="2">
    <source>
        <dbReference type="Proteomes" id="UP001497700"/>
    </source>
</evidence>
<proteinExistence type="predicted"/>
<gene>
    <name evidence="1" type="ORF">F4820DRAFT_125427</name>
</gene>
<reference evidence="1 2" key="1">
    <citation type="journal article" date="2022" name="New Phytol.">
        <title>Ecological generalism drives hyperdiversity of secondary metabolite gene clusters in xylarialean endophytes.</title>
        <authorList>
            <person name="Franco M.E.E."/>
            <person name="Wisecaver J.H."/>
            <person name="Arnold A.E."/>
            <person name="Ju Y.M."/>
            <person name="Slot J.C."/>
            <person name="Ahrendt S."/>
            <person name="Moore L.P."/>
            <person name="Eastman K.E."/>
            <person name="Scott K."/>
            <person name="Konkel Z."/>
            <person name="Mondo S.J."/>
            <person name="Kuo A."/>
            <person name="Hayes R.D."/>
            <person name="Haridas S."/>
            <person name="Andreopoulos B."/>
            <person name="Riley R."/>
            <person name="LaButti K."/>
            <person name="Pangilinan J."/>
            <person name="Lipzen A."/>
            <person name="Amirebrahimi M."/>
            <person name="Yan J."/>
            <person name="Adam C."/>
            <person name="Keymanesh K."/>
            <person name="Ng V."/>
            <person name="Louie K."/>
            <person name="Northen T."/>
            <person name="Drula E."/>
            <person name="Henrissat B."/>
            <person name="Hsieh H.M."/>
            <person name="Youens-Clark K."/>
            <person name="Lutzoni F."/>
            <person name="Miadlikowska J."/>
            <person name="Eastwood D.C."/>
            <person name="Hamelin R.C."/>
            <person name="Grigoriev I.V."/>
            <person name="U'Ren J.M."/>
        </authorList>
    </citation>
    <scope>NUCLEOTIDE SEQUENCE [LARGE SCALE GENOMIC DNA]</scope>
    <source>
        <strain evidence="1 2">CBS 119005</strain>
    </source>
</reference>
<accession>A0ACB9Z9C4</accession>
<comment type="caution">
    <text evidence="1">The sequence shown here is derived from an EMBL/GenBank/DDBJ whole genome shotgun (WGS) entry which is preliminary data.</text>
</comment>
<dbReference type="Proteomes" id="UP001497700">
    <property type="component" value="Unassembled WGS sequence"/>
</dbReference>
<name>A0ACB9Z9C4_9PEZI</name>
<dbReference type="EMBL" id="MU393438">
    <property type="protein sequence ID" value="KAI4868431.1"/>
    <property type="molecule type" value="Genomic_DNA"/>
</dbReference>
<protein>
    <submittedName>
        <fullName evidence="1">Kinase-like protein</fullName>
    </submittedName>
</protein>
<organism evidence="1 2">
    <name type="scientific">Hypoxylon rubiginosum</name>
    <dbReference type="NCBI Taxonomy" id="110542"/>
    <lineage>
        <taxon>Eukaryota</taxon>
        <taxon>Fungi</taxon>
        <taxon>Dikarya</taxon>
        <taxon>Ascomycota</taxon>
        <taxon>Pezizomycotina</taxon>
        <taxon>Sordariomycetes</taxon>
        <taxon>Xylariomycetidae</taxon>
        <taxon>Xylariales</taxon>
        <taxon>Hypoxylaceae</taxon>
        <taxon>Hypoxylon</taxon>
    </lineage>
</organism>
<keyword evidence="2" id="KW-1185">Reference proteome</keyword>
<evidence type="ECO:0000313" key="1">
    <source>
        <dbReference type="EMBL" id="KAI4868431.1"/>
    </source>
</evidence>
<sequence length="587" mass="67786">MSKHLDQVVNSRRVRKIDDQGETSYLARSYASYDNLQFQPYEPGLLNGIADQLDATRVTCAIDINKSYIPRDKLHEILPLEKVRTIVDHPCFSDDTNKDELTMAIYHGSSPSKPCLKLMAVLIGMEMLEHLPKCLAEGMDDGCVSTLIMDEKQLLYCQYHKTHHSTVNKFPRLDHKKRFAEWSYALVAPYIKCDKEQHSHYILRCGDVFPMAFGSKVPKQTGKGPANVSSFAYGGFSEVYQVRIEESHCDFGDVGMRHPHGLFALKKLTSHDPETFNLELASILFSMDNSSEKEDNHLIQLLATFEVPDPSVGGSTYYLLFDWAEGTLNSFWRQNVDLVGDRSHCKWMSEQFYALCRALQCVHNERQQTLRSIDSSTLERSLHGQIHAAENLYGRHGDIKPDNFLWFSLKHRPDGILVLSDFGLGRLHTQVSRSNQNPREMGWTATYRAPEFDLPDGMVSRASDIFGLGCVFLEYVTWYLLGLHSVENEFPDLRMESDIHDFRSDTFFNIREQRPHLKSSVKDWISRLQRHNNCTQYIHQLLEIIRDKMLEPEREKRISILLLIKQMEALWQACERDDSFYLEDAQK</sequence>